<keyword evidence="3" id="KW-1185">Reference proteome</keyword>
<evidence type="ECO:0000313" key="3">
    <source>
        <dbReference type="Proteomes" id="UP000319700"/>
    </source>
</evidence>
<comment type="caution">
    <text evidence="2">The sequence shown here is derived from an EMBL/GenBank/DDBJ whole genome shotgun (WGS) entry which is preliminary data.</text>
</comment>
<dbReference type="RefSeq" id="WP_140505022.1">
    <property type="nucleotide sequence ID" value="NZ_RCZH01000004.1"/>
</dbReference>
<evidence type="ECO:0000256" key="1">
    <source>
        <dbReference type="SAM" id="MobiDB-lite"/>
    </source>
</evidence>
<dbReference type="PROSITE" id="PS51257">
    <property type="entry name" value="PROKAR_LIPOPROTEIN"/>
    <property type="match status" value="1"/>
</dbReference>
<protein>
    <recommendedName>
        <fullName evidence="4">Lipoprotein</fullName>
    </recommendedName>
</protein>
<accession>A0A502F0K5</accession>
<reference evidence="2 3" key="1">
    <citation type="journal article" date="2019" name="Environ. Microbiol.">
        <title>Species interactions and distinct microbial communities in high Arctic permafrost affected cryosols are associated with the CH4 and CO2 gas fluxes.</title>
        <authorList>
            <person name="Altshuler I."/>
            <person name="Hamel J."/>
            <person name="Turney S."/>
            <person name="Magnuson E."/>
            <person name="Levesque R."/>
            <person name="Greer C."/>
            <person name="Whyte L.G."/>
        </authorList>
    </citation>
    <scope>NUCLEOTIDE SEQUENCE [LARGE SCALE GENOMIC DNA]</scope>
    <source>
        <strain evidence="2 3">42</strain>
    </source>
</reference>
<name>A0A502F0K5_9FLAO</name>
<sequence length="325" mass="37492">MKYCTKLLVLLLIVFISCKPETKNDFNKTKSKDQELSKNQISKNGDDDFKSAPIDFLEEKYKNNGYSLPDYSPTFPTYSFSNEKLGIFSVNYIGKSEVIQNYWNVSNSKGFFSQFQDINQALGNSKLINDKVSQILDNKINEYYIVASFLPKESIAYFDDGSGDFELKKDAYTYFYIYENNKWVFIKKLLTNKIDKGGVSLYNDLLLNDKVEFSTPIPEKFLGQFEVSTKGELTNDGTGQTTYYFTITTNKIVLKAEAFRGDFLCEGNYKGVEKDNILEVYYNEKDDRCKQSKPNYLIKKDGDEYFIKGVGGEATFNEWIKLDKK</sequence>
<evidence type="ECO:0008006" key="4">
    <source>
        <dbReference type="Google" id="ProtNLM"/>
    </source>
</evidence>
<feature type="region of interest" description="Disordered" evidence="1">
    <location>
        <begin position="27"/>
        <end position="47"/>
    </location>
</feature>
<proteinExistence type="predicted"/>
<dbReference type="EMBL" id="RCZH01000004">
    <property type="protein sequence ID" value="TPG41961.1"/>
    <property type="molecule type" value="Genomic_DNA"/>
</dbReference>
<dbReference type="OrthoDB" id="1268816at2"/>
<dbReference type="Proteomes" id="UP000319700">
    <property type="component" value="Unassembled WGS sequence"/>
</dbReference>
<evidence type="ECO:0000313" key="2">
    <source>
        <dbReference type="EMBL" id="TPG41961.1"/>
    </source>
</evidence>
<gene>
    <name evidence="2" type="ORF">EAH81_06465</name>
</gene>
<organism evidence="2 3">
    <name type="scientific">Flavobacterium pectinovorum</name>
    <dbReference type="NCBI Taxonomy" id="29533"/>
    <lineage>
        <taxon>Bacteria</taxon>
        <taxon>Pseudomonadati</taxon>
        <taxon>Bacteroidota</taxon>
        <taxon>Flavobacteriia</taxon>
        <taxon>Flavobacteriales</taxon>
        <taxon>Flavobacteriaceae</taxon>
        <taxon>Flavobacterium</taxon>
    </lineage>
</organism>
<dbReference type="AlphaFoldDB" id="A0A502F0K5"/>
<feature type="compositionally biased region" description="Basic and acidic residues" evidence="1">
    <location>
        <begin position="27"/>
        <end position="36"/>
    </location>
</feature>